<organism evidence="3 4">
    <name type="scientific">Lentinula raphanica</name>
    <dbReference type="NCBI Taxonomy" id="153919"/>
    <lineage>
        <taxon>Eukaryota</taxon>
        <taxon>Fungi</taxon>
        <taxon>Dikarya</taxon>
        <taxon>Basidiomycota</taxon>
        <taxon>Agaricomycotina</taxon>
        <taxon>Agaricomycetes</taxon>
        <taxon>Agaricomycetidae</taxon>
        <taxon>Agaricales</taxon>
        <taxon>Marasmiineae</taxon>
        <taxon>Omphalotaceae</taxon>
        <taxon>Lentinula</taxon>
    </lineage>
</organism>
<feature type="signal peptide" evidence="2">
    <location>
        <begin position="1"/>
        <end position="19"/>
    </location>
</feature>
<dbReference type="AlphaFoldDB" id="A0AA38P1W1"/>
<evidence type="ECO:0000313" key="3">
    <source>
        <dbReference type="EMBL" id="KAJ3834686.1"/>
    </source>
</evidence>
<feature type="region of interest" description="Disordered" evidence="1">
    <location>
        <begin position="579"/>
        <end position="606"/>
    </location>
</feature>
<dbReference type="Proteomes" id="UP001163846">
    <property type="component" value="Unassembled WGS sequence"/>
</dbReference>
<keyword evidence="4" id="KW-1185">Reference proteome</keyword>
<dbReference type="EMBL" id="MU806498">
    <property type="protein sequence ID" value="KAJ3834686.1"/>
    <property type="molecule type" value="Genomic_DNA"/>
</dbReference>
<evidence type="ECO:0000256" key="1">
    <source>
        <dbReference type="SAM" id="MobiDB-lite"/>
    </source>
</evidence>
<accession>A0AA38P1W1</accession>
<sequence length="624" mass="71244">MYLRAILVQLMIGVTLCASEPASEELLYLGETLPNFNEELHEWLMSTCPGYNENDHQFQGKDISGAFQRLTLVKRQLMKPNQGITTVYDVVEPFPKELRNHLVREHFGKGTHLLKLVDINDLSASCEPYALKKFNIWHRAGIRKEYGIEYGAILLRVEPGFHIDQDEKWLNAPEDQRKAYLDKAKSELAEMAYQHSFETPKNDVGLVQSDFHSENVLFVTKVDEDGEIHPEKIVSIDFGKPGVLITKEKPSKEVHNAWLGRRFDLGFNHQYILKTVILAPLQMYLGNILLQLIVGATLFPAINPLPTPPAPNPIPTGPIQIQLWQRIPQPWPHDAFKAWRRDQLRVLDSQQDWLQLPIGGVKCRGYDENNLVFWNGISDTIHSLKLVKMQGVSPGGFNLGVYNVTQSFSLPVDPIRYSGGGTYLVKLVDITKPTASSEPYALQKLNIWHRTGIQVEGDKVYGAILLKRELGTHLAEDERWKTSSLEWKKQYLSALESIMRNIVYHLFFMTPTNDDQLGPISKKTPSNAVFDTWFIRRFKLLWFRYYIQIGDHTILNEFAAHWFKEQHQRLLAQRGQLAIPPGDSSTSGARNDEGNQRKRKGESLDDPTARQVCNACILGDMALR</sequence>
<evidence type="ECO:0000313" key="4">
    <source>
        <dbReference type="Proteomes" id="UP001163846"/>
    </source>
</evidence>
<feature type="chain" id="PRO_5041375108" description="Aminoglycoside phosphotransferase domain-containing protein" evidence="2">
    <location>
        <begin position="20"/>
        <end position="624"/>
    </location>
</feature>
<name>A0AA38P1W1_9AGAR</name>
<proteinExistence type="predicted"/>
<reference evidence="3" key="1">
    <citation type="submission" date="2022-08" db="EMBL/GenBank/DDBJ databases">
        <authorList>
            <consortium name="DOE Joint Genome Institute"/>
            <person name="Min B."/>
            <person name="Riley R."/>
            <person name="Sierra-Patev S."/>
            <person name="Naranjo-Ortiz M."/>
            <person name="Looney B."/>
            <person name="Konkel Z."/>
            <person name="Slot J.C."/>
            <person name="Sakamoto Y."/>
            <person name="Steenwyk J.L."/>
            <person name="Rokas A."/>
            <person name="Carro J."/>
            <person name="Camarero S."/>
            <person name="Ferreira P."/>
            <person name="Molpeceres G."/>
            <person name="Ruiz-Duenas F.J."/>
            <person name="Serrano A."/>
            <person name="Henrissat B."/>
            <person name="Drula E."/>
            <person name="Hughes K.W."/>
            <person name="Mata J.L."/>
            <person name="Ishikawa N.K."/>
            <person name="Vargas-Isla R."/>
            <person name="Ushijima S."/>
            <person name="Smith C.A."/>
            <person name="Ahrendt S."/>
            <person name="Andreopoulos W."/>
            <person name="He G."/>
            <person name="Labutti K."/>
            <person name="Lipzen A."/>
            <person name="Ng V."/>
            <person name="Sandor L."/>
            <person name="Barry K."/>
            <person name="Martinez A.T."/>
            <person name="Xiao Y."/>
            <person name="Gibbons J.G."/>
            <person name="Terashima K."/>
            <person name="Hibbett D.S."/>
            <person name="Grigoriev I.V."/>
        </authorList>
    </citation>
    <scope>NUCLEOTIDE SEQUENCE</scope>
    <source>
        <strain evidence="3">TFB9207</strain>
    </source>
</reference>
<gene>
    <name evidence="3" type="ORF">F5878DRAFT_644936</name>
</gene>
<evidence type="ECO:0000256" key="2">
    <source>
        <dbReference type="SAM" id="SignalP"/>
    </source>
</evidence>
<evidence type="ECO:0008006" key="5">
    <source>
        <dbReference type="Google" id="ProtNLM"/>
    </source>
</evidence>
<comment type="caution">
    <text evidence="3">The sequence shown here is derived from an EMBL/GenBank/DDBJ whole genome shotgun (WGS) entry which is preliminary data.</text>
</comment>
<keyword evidence="2" id="KW-0732">Signal</keyword>
<protein>
    <recommendedName>
        <fullName evidence="5">Aminoglycoside phosphotransferase domain-containing protein</fullName>
    </recommendedName>
</protein>